<evidence type="ECO:0000256" key="3">
    <source>
        <dbReference type="ARBA" id="ARBA00023098"/>
    </source>
</evidence>
<keyword evidence="1 4" id="KW-0378">Hydrolase</keyword>
<dbReference type="GO" id="GO:0016787">
    <property type="term" value="F:hydrolase activity"/>
    <property type="evidence" value="ECO:0007669"/>
    <property type="project" value="UniProtKB-UniRule"/>
</dbReference>
<evidence type="ECO:0000256" key="2">
    <source>
        <dbReference type="ARBA" id="ARBA00022963"/>
    </source>
</evidence>
<feature type="active site" description="Proton acceptor" evidence="4">
    <location>
        <position position="199"/>
    </location>
</feature>
<feature type="active site" description="Nucleophile" evidence="4">
    <location>
        <position position="47"/>
    </location>
</feature>
<dbReference type="AlphaFoldDB" id="A0A1H4E8E4"/>
<dbReference type="RefSeq" id="WP_093255077.1">
    <property type="nucleotide sequence ID" value="NZ_FNQM01000012.1"/>
</dbReference>
<dbReference type="SUPFAM" id="SSF52151">
    <property type="entry name" value="FabD/lysophospholipase-like"/>
    <property type="match status" value="1"/>
</dbReference>
<dbReference type="InterPro" id="IPR016035">
    <property type="entry name" value="Acyl_Trfase/lysoPLipase"/>
</dbReference>
<dbReference type="PANTHER" id="PTHR14226">
    <property type="entry name" value="NEUROPATHY TARGET ESTERASE/SWISS CHEESE D.MELANOGASTER"/>
    <property type="match status" value="1"/>
</dbReference>
<dbReference type="PANTHER" id="PTHR14226:SF78">
    <property type="entry name" value="SLR0060 PROTEIN"/>
    <property type="match status" value="1"/>
</dbReference>
<dbReference type="OrthoDB" id="9807112at2"/>
<feature type="domain" description="PNPLA" evidence="5">
    <location>
        <begin position="13"/>
        <end position="212"/>
    </location>
</feature>
<dbReference type="STRING" id="89524.SAMN05444370_11298"/>
<dbReference type="PROSITE" id="PS51635">
    <property type="entry name" value="PNPLA"/>
    <property type="match status" value="1"/>
</dbReference>
<name>A0A1H4E8E4_9RHOB</name>
<protein>
    <submittedName>
        <fullName evidence="6">NTE family protein</fullName>
    </submittedName>
</protein>
<dbReference type="Proteomes" id="UP000198703">
    <property type="component" value="Unassembled WGS sequence"/>
</dbReference>
<keyword evidence="3 4" id="KW-0443">Lipid metabolism</keyword>
<dbReference type="Gene3D" id="3.40.1090.10">
    <property type="entry name" value="Cytosolic phospholipase A2 catalytic domain"/>
    <property type="match status" value="2"/>
</dbReference>
<proteinExistence type="predicted"/>
<organism evidence="6 7">
    <name type="scientific">Rubrimonas cliftonensis</name>
    <dbReference type="NCBI Taxonomy" id="89524"/>
    <lineage>
        <taxon>Bacteria</taxon>
        <taxon>Pseudomonadati</taxon>
        <taxon>Pseudomonadota</taxon>
        <taxon>Alphaproteobacteria</taxon>
        <taxon>Rhodobacterales</taxon>
        <taxon>Paracoccaceae</taxon>
        <taxon>Rubrimonas</taxon>
    </lineage>
</organism>
<evidence type="ECO:0000259" key="5">
    <source>
        <dbReference type="PROSITE" id="PS51635"/>
    </source>
</evidence>
<evidence type="ECO:0000256" key="4">
    <source>
        <dbReference type="PROSITE-ProRule" id="PRU01161"/>
    </source>
</evidence>
<evidence type="ECO:0000313" key="6">
    <source>
        <dbReference type="EMBL" id="SEA81069.1"/>
    </source>
</evidence>
<dbReference type="InterPro" id="IPR050301">
    <property type="entry name" value="NTE"/>
</dbReference>
<dbReference type="EMBL" id="FNQM01000012">
    <property type="protein sequence ID" value="SEA81069.1"/>
    <property type="molecule type" value="Genomic_DNA"/>
</dbReference>
<feature type="short sequence motif" description="GXGXXG" evidence="4">
    <location>
        <begin position="17"/>
        <end position="22"/>
    </location>
</feature>
<dbReference type="Pfam" id="PF01734">
    <property type="entry name" value="Patatin"/>
    <property type="match status" value="1"/>
</dbReference>
<dbReference type="InterPro" id="IPR002641">
    <property type="entry name" value="PNPLA_dom"/>
</dbReference>
<reference evidence="6 7" key="1">
    <citation type="submission" date="2016-10" db="EMBL/GenBank/DDBJ databases">
        <authorList>
            <person name="de Groot N.N."/>
        </authorList>
    </citation>
    <scope>NUCLEOTIDE SEQUENCE [LARGE SCALE GENOMIC DNA]</scope>
    <source>
        <strain evidence="6 7">DSM 15345</strain>
    </source>
</reference>
<accession>A0A1H4E8E4</accession>
<evidence type="ECO:0000256" key="1">
    <source>
        <dbReference type="ARBA" id="ARBA00022801"/>
    </source>
</evidence>
<keyword evidence="2 4" id="KW-0442">Lipid degradation</keyword>
<evidence type="ECO:0000313" key="7">
    <source>
        <dbReference type="Proteomes" id="UP000198703"/>
    </source>
</evidence>
<dbReference type="GO" id="GO:0016042">
    <property type="term" value="P:lipid catabolic process"/>
    <property type="evidence" value="ECO:0007669"/>
    <property type="project" value="UniProtKB-UniRule"/>
</dbReference>
<sequence length="373" mass="40559">MSRRTTNHKGVNLALQGGGAHGAFTWGVLDRLFEDDRIWIEAISGTSAGAMNAVVAAQGMYEGGAEGARVRLAHFWKAVSDAARGSPLRRSPLAAMTGDWSLASSPAYVALDMMSRLASPYDVNPMRVNPLRDLVKSHVDFAKVRACEDMAIYVGATNAETGLGRVFQREEITLDAVMASACLPYMFHAVEIDGAPYWDGGYSGNPPLLPFLDHCPSDDIMIVQINPVRRPGTPVRAQEIQNRINEISFNGALLQELRTIHLINGMIDRGEITNGARRRMRFHIVEARKRMRALDASSKLNAEWAFLQRLFAIGRETATKWLATSFDALGRASSVDLDQMLGAQATATCHAGHGLRATVASESATPEQPAAAQ</sequence>
<feature type="short sequence motif" description="DGA/G" evidence="4">
    <location>
        <begin position="199"/>
        <end position="201"/>
    </location>
</feature>
<feature type="short sequence motif" description="GXSXG" evidence="4">
    <location>
        <begin position="45"/>
        <end position="49"/>
    </location>
</feature>
<gene>
    <name evidence="6" type="ORF">SAMN05444370_11298</name>
</gene>
<keyword evidence="7" id="KW-1185">Reference proteome</keyword>